<evidence type="ECO:0000313" key="1">
    <source>
        <dbReference type="EMBL" id="KAH3815958.1"/>
    </source>
</evidence>
<proteinExistence type="predicted"/>
<protein>
    <submittedName>
        <fullName evidence="1">Uncharacterized protein</fullName>
    </submittedName>
</protein>
<gene>
    <name evidence="1" type="ORF">DPMN_144497</name>
</gene>
<dbReference type="EMBL" id="JAIWYP010000006">
    <property type="protein sequence ID" value="KAH3815958.1"/>
    <property type="molecule type" value="Genomic_DNA"/>
</dbReference>
<name>A0A9D4JP91_DREPO</name>
<dbReference type="Proteomes" id="UP000828390">
    <property type="component" value="Unassembled WGS sequence"/>
</dbReference>
<organism evidence="1 2">
    <name type="scientific">Dreissena polymorpha</name>
    <name type="common">Zebra mussel</name>
    <name type="synonym">Mytilus polymorpha</name>
    <dbReference type="NCBI Taxonomy" id="45954"/>
    <lineage>
        <taxon>Eukaryota</taxon>
        <taxon>Metazoa</taxon>
        <taxon>Spiralia</taxon>
        <taxon>Lophotrochozoa</taxon>
        <taxon>Mollusca</taxon>
        <taxon>Bivalvia</taxon>
        <taxon>Autobranchia</taxon>
        <taxon>Heteroconchia</taxon>
        <taxon>Euheterodonta</taxon>
        <taxon>Imparidentia</taxon>
        <taxon>Neoheterodontei</taxon>
        <taxon>Myida</taxon>
        <taxon>Dreissenoidea</taxon>
        <taxon>Dreissenidae</taxon>
        <taxon>Dreissena</taxon>
    </lineage>
</organism>
<sequence>MLESLGGPSRVINMLSTLNLKTIPDINLKIMEQLAGEVIEKVGTESARIAASDPILNKMTQESII</sequence>
<reference evidence="1" key="2">
    <citation type="submission" date="2020-11" db="EMBL/GenBank/DDBJ databases">
        <authorList>
            <person name="McCartney M.A."/>
            <person name="Auch B."/>
            <person name="Kono T."/>
            <person name="Mallez S."/>
            <person name="Becker A."/>
            <person name="Gohl D.M."/>
            <person name="Silverstein K.A.T."/>
            <person name="Koren S."/>
            <person name="Bechman K.B."/>
            <person name="Herman A."/>
            <person name="Abrahante J.E."/>
            <person name="Garbe J."/>
        </authorList>
    </citation>
    <scope>NUCLEOTIDE SEQUENCE</scope>
    <source>
        <strain evidence="1">Duluth1</strain>
        <tissue evidence="1">Whole animal</tissue>
    </source>
</reference>
<accession>A0A9D4JP91</accession>
<reference evidence="1" key="1">
    <citation type="journal article" date="2019" name="bioRxiv">
        <title>The Genome of the Zebra Mussel, Dreissena polymorpha: A Resource for Invasive Species Research.</title>
        <authorList>
            <person name="McCartney M.A."/>
            <person name="Auch B."/>
            <person name="Kono T."/>
            <person name="Mallez S."/>
            <person name="Zhang Y."/>
            <person name="Obille A."/>
            <person name="Becker A."/>
            <person name="Abrahante J.E."/>
            <person name="Garbe J."/>
            <person name="Badalamenti J.P."/>
            <person name="Herman A."/>
            <person name="Mangelson H."/>
            <person name="Liachko I."/>
            <person name="Sullivan S."/>
            <person name="Sone E.D."/>
            <person name="Koren S."/>
            <person name="Silverstein K.A.T."/>
            <person name="Beckman K.B."/>
            <person name="Gohl D.M."/>
        </authorList>
    </citation>
    <scope>NUCLEOTIDE SEQUENCE</scope>
    <source>
        <strain evidence="1">Duluth1</strain>
        <tissue evidence="1">Whole animal</tissue>
    </source>
</reference>
<keyword evidence="2" id="KW-1185">Reference proteome</keyword>
<comment type="caution">
    <text evidence="1">The sequence shown here is derived from an EMBL/GenBank/DDBJ whole genome shotgun (WGS) entry which is preliminary data.</text>
</comment>
<evidence type="ECO:0000313" key="2">
    <source>
        <dbReference type="Proteomes" id="UP000828390"/>
    </source>
</evidence>
<dbReference type="AlphaFoldDB" id="A0A9D4JP91"/>